<keyword evidence="2" id="KW-0812">Transmembrane</keyword>
<reference evidence="4 7" key="2">
    <citation type="submission" date="2019-02" db="EMBL/GenBank/DDBJ databases">
        <title>Complete genome sequence of Desulfobacter hydrogenophilus AcRS1.</title>
        <authorList>
            <person name="Marietou A."/>
            <person name="Lund M.B."/>
            <person name="Marshall I.P.G."/>
            <person name="Schreiber L."/>
            <person name="Jorgensen B."/>
        </authorList>
    </citation>
    <scope>NUCLEOTIDE SEQUENCE [LARGE SCALE GENOMIC DNA]</scope>
    <source>
        <strain evidence="4 7">AcRS1</strain>
    </source>
</reference>
<keyword evidence="2" id="KW-1134">Transmembrane beta strand</keyword>
<evidence type="ECO:0000256" key="2">
    <source>
        <dbReference type="PROSITE-ProRule" id="PRU01360"/>
    </source>
</evidence>
<keyword evidence="2" id="KW-0998">Cell outer membrane</keyword>
<evidence type="ECO:0000313" key="7">
    <source>
        <dbReference type="Proteomes" id="UP000293902"/>
    </source>
</evidence>
<dbReference type="PROSITE" id="PS52016">
    <property type="entry name" value="TONB_DEPENDENT_REC_3"/>
    <property type="match status" value="1"/>
</dbReference>
<dbReference type="GO" id="GO:0015344">
    <property type="term" value="F:siderophore uptake transmembrane transporter activity"/>
    <property type="evidence" value="ECO:0007669"/>
    <property type="project" value="TreeGrafter"/>
</dbReference>
<proteinExistence type="inferred from homology"/>
<dbReference type="PANTHER" id="PTHR30069">
    <property type="entry name" value="TONB-DEPENDENT OUTER MEMBRANE RECEPTOR"/>
    <property type="match status" value="1"/>
</dbReference>
<organism evidence="5 6">
    <name type="scientific">Desulfobacter hydrogenophilus</name>
    <dbReference type="NCBI Taxonomy" id="2291"/>
    <lineage>
        <taxon>Bacteria</taxon>
        <taxon>Pseudomonadati</taxon>
        <taxon>Thermodesulfobacteriota</taxon>
        <taxon>Desulfobacteria</taxon>
        <taxon>Desulfobacterales</taxon>
        <taxon>Desulfobacteraceae</taxon>
        <taxon>Desulfobacter</taxon>
    </lineage>
</organism>
<dbReference type="Proteomes" id="UP000248798">
    <property type="component" value="Unassembled WGS sequence"/>
</dbReference>
<evidence type="ECO:0000256" key="1">
    <source>
        <dbReference type="ARBA" id="ARBA00022729"/>
    </source>
</evidence>
<dbReference type="Pfam" id="PF07715">
    <property type="entry name" value="Plug"/>
    <property type="match status" value="1"/>
</dbReference>
<dbReference type="Gene3D" id="2.170.130.10">
    <property type="entry name" value="TonB-dependent receptor, plug domain"/>
    <property type="match status" value="1"/>
</dbReference>
<dbReference type="GO" id="GO:0044718">
    <property type="term" value="P:siderophore transmembrane transport"/>
    <property type="evidence" value="ECO:0007669"/>
    <property type="project" value="TreeGrafter"/>
</dbReference>
<evidence type="ECO:0000313" key="4">
    <source>
        <dbReference type="EMBL" id="QBH15166.1"/>
    </source>
</evidence>
<sequence>MRTIWDLPCNPSSIRYKEAPGSVEIITRQDIVDMNAQTLADAVQDAAGLVVTMETGRNMRPSIRGTGTKHTLVLIDGRRMAAGFKFFTGMEQIPVDMIDHIEVLRRPASALYGNDAIGGVVNLITRKTPGKFTLEATGEVGQSTYSEGELGVGQALVGLKAGDVGFLLSGSLRHKDGYDRDGEAPDDGDDIKLTWECFPGP</sequence>
<dbReference type="PANTHER" id="PTHR30069:SF53">
    <property type="entry name" value="COLICIN I RECEPTOR-RELATED"/>
    <property type="match status" value="1"/>
</dbReference>
<dbReference type="OrthoDB" id="9763670at2"/>
<protein>
    <recommendedName>
        <fullName evidence="3">TonB-dependent receptor plug domain-containing protein</fullName>
    </recommendedName>
</protein>
<dbReference type="Proteomes" id="UP000293902">
    <property type="component" value="Chromosome"/>
</dbReference>
<comment type="similarity">
    <text evidence="2">Belongs to the TonB-dependent receptor family.</text>
</comment>
<dbReference type="AlphaFoldDB" id="A0A328F956"/>
<keyword evidence="2" id="KW-0472">Membrane</keyword>
<accession>A0A328F956</accession>
<reference evidence="5 6" key="1">
    <citation type="submission" date="2018-06" db="EMBL/GenBank/DDBJ databases">
        <title>Complete Genome Sequence of Desulfobacter hydrogenophilus (DSM3380).</title>
        <authorList>
            <person name="Marietou A."/>
            <person name="Schreiber L."/>
            <person name="Marshall I."/>
            <person name="Jorgensen B."/>
        </authorList>
    </citation>
    <scope>NUCLEOTIDE SEQUENCE [LARGE SCALE GENOMIC DNA]</scope>
    <source>
        <strain evidence="5 6">DSM 3380</strain>
    </source>
</reference>
<feature type="domain" description="TonB-dependent receptor plug" evidence="3">
    <location>
        <begin position="17"/>
        <end position="120"/>
    </location>
</feature>
<evidence type="ECO:0000313" key="5">
    <source>
        <dbReference type="EMBL" id="RAL99941.1"/>
    </source>
</evidence>
<dbReference type="InterPro" id="IPR037066">
    <property type="entry name" value="Plug_dom_sf"/>
</dbReference>
<keyword evidence="7" id="KW-1185">Reference proteome</keyword>
<evidence type="ECO:0000313" key="6">
    <source>
        <dbReference type="Proteomes" id="UP000248798"/>
    </source>
</evidence>
<dbReference type="SUPFAM" id="SSF56935">
    <property type="entry name" value="Porins"/>
    <property type="match status" value="1"/>
</dbReference>
<comment type="subcellular location">
    <subcellularLocation>
        <location evidence="2">Cell outer membrane</location>
        <topology evidence="2">Multi-pass membrane protein</topology>
    </subcellularLocation>
</comment>
<dbReference type="EMBL" id="QLNI01000078">
    <property type="protein sequence ID" value="RAL99941.1"/>
    <property type="molecule type" value="Genomic_DNA"/>
</dbReference>
<name>A0A328F956_9BACT</name>
<dbReference type="InterPro" id="IPR012910">
    <property type="entry name" value="Plug_dom"/>
</dbReference>
<dbReference type="EMBL" id="CP036313">
    <property type="protein sequence ID" value="QBH15166.1"/>
    <property type="molecule type" value="Genomic_DNA"/>
</dbReference>
<gene>
    <name evidence="5" type="ORF">DO021_21690</name>
    <name evidence="4" type="ORF">EYB58_20915</name>
</gene>
<dbReference type="GO" id="GO:0009279">
    <property type="term" value="C:cell outer membrane"/>
    <property type="evidence" value="ECO:0007669"/>
    <property type="project" value="UniProtKB-SubCell"/>
</dbReference>
<keyword evidence="1" id="KW-0732">Signal</keyword>
<keyword evidence="2" id="KW-0813">Transport</keyword>
<dbReference type="InterPro" id="IPR039426">
    <property type="entry name" value="TonB-dep_rcpt-like"/>
</dbReference>
<evidence type="ECO:0000259" key="3">
    <source>
        <dbReference type="Pfam" id="PF07715"/>
    </source>
</evidence>